<sequence length="219" mass="26252">NVKYLNQFVNSRGMLLPRFMTGLDKKSQRRVAEAVKRARHMGLMPYTSKLLILDKDKIKRAKEDHDVRNFFYQEKDQYDPLTIEDLRKMYPEYTPDDGEYQQLLEKTQGQESNTESPKGSVDLKTVVLSSSSLLFTHYSRMQLLFLETLQTQLYDVKQEEIDHYEKIKHNEFLRNIKKDIMESIPDYWKKRRQLREQATKAGWVISRDKTKTKHRERIE</sequence>
<dbReference type="GO" id="GO:0003735">
    <property type="term" value="F:structural constituent of ribosome"/>
    <property type="evidence" value="ECO:0007669"/>
    <property type="project" value="InterPro"/>
</dbReference>
<keyword evidence="3 4" id="KW-0687">Ribonucleoprotein</keyword>
<protein>
    <submittedName>
        <fullName evidence="5">Ribosomal protein S18</fullName>
    </submittedName>
</protein>
<dbReference type="SUPFAM" id="SSF46911">
    <property type="entry name" value="Ribosomal protein S18"/>
    <property type="match status" value="1"/>
</dbReference>
<feature type="non-terminal residue" evidence="5">
    <location>
        <position position="1"/>
    </location>
</feature>
<dbReference type="InterPro" id="IPR001648">
    <property type="entry name" value="Ribosomal_bS18"/>
</dbReference>
<keyword evidence="6" id="KW-1185">Reference proteome</keyword>
<evidence type="ECO:0000256" key="4">
    <source>
        <dbReference type="RuleBase" id="RU003910"/>
    </source>
</evidence>
<dbReference type="PRINTS" id="PR00974">
    <property type="entry name" value="RIBOSOMALS18"/>
</dbReference>
<accession>X6NC48</accession>
<dbReference type="GO" id="GO:0005763">
    <property type="term" value="C:mitochondrial small ribosomal subunit"/>
    <property type="evidence" value="ECO:0007669"/>
    <property type="project" value="TreeGrafter"/>
</dbReference>
<keyword evidence="2 4" id="KW-0689">Ribosomal protein</keyword>
<dbReference type="OrthoDB" id="21463at2759"/>
<dbReference type="PANTHER" id="PTHR13479:SF40">
    <property type="entry name" value="SMALL RIBOSOMAL SUBUNIT PROTEIN BS18M"/>
    <property type="match status" value="1"/>
</dbReference>
<comment type="caution">
    <text evidence="5">The sequence shown here is derived from an EMBL/GenBank/DDBJ whole genome shotgun (WGS) entry which is preliminary data.</text>
</comment>
<dbReference type="NCBIfam" id="TIGR00165">
    <property type="entry name" value="S18"/>
    <property type="match status" value="1"/>
</dbReference>
<comment type="similarity">
    <text evidence="1 4">Belongs to the bacterial ribosomal protein bS18 family.</text>
</comment>
<dbReference type="GO" id="GO:0006412">
    <property type="term" value="P:translation"/>
    <property type="evidence" value="ECO:0007669"/>
    <property type="project" value="InterPro"/>
</dbReference>
<evidence type="ECO:0000256" key="2">
    <source>
        <dbReference type="ARBA" id="ARBA00022980"/>
    </source>
</evidence>
<dbReference type="Gene3D" id="4.10.640.10">
    <property type="entry name" value="Ribosomal protein S18"/>
    <property type="match status" value="1"/>
</dbReference>
<dbReference type="EMBL" id="ASPP01010406">
    <property type="protein sequence ID" value="ETO22867.1"/>
    <property type="molecule type" value="Genomic_DNA"/>
</dbReference>
<dbReference type="GO" id="GO:0070181">
    <property type="term" value="F:small ribosomal subunit rRNA binding"/>
    <property type="evidence" value="ECO:0007669"/>
    <property type="project" value="TreeGrafter"/>
</dbReference>
<dbReference type="AlphaFoldDB" id="X6NC48"/>
<name>X6NC48_RETFI</name>
<dbReference type="Pfam" id="PF01084">
    <property type="entry name" value="Ribosomal_S18"/>
    <property type="match status" value="1"/>
</dbReference>
<dbReference type="PANTHER" id="PTHR13479">
    <property type="entry name" value="30S RIBOSOMAL PROTEIN S18"/>
    <property type="match status" value="1"/>
</dbReference>
<evidence type="ECO:0000256" key="3">
    <source>
        <dbReference type="ARBA" id="ARBA00023274"/>
    </source>
</evidence>
<gene>
    <name evidence="5" type="ORF">RFI_14328</name>
</gene>
<evidence type="ECO:0000313" key="5">
    <source>
        <dbReference type="EMBL" id="ETO22867.1"/>
    </source>
</evidence>
<dbReference type="InterPro" id="IPR036870">
    <property type="entry name" value="Ribosomal_bS18_sf"/>
</dbReference>
<organism evidence="5 6">
    <name type="scientific">Reticulomyxa filosa</name>
    <dbReference type="NCBI Taxonomy" id="46433"/>
    <lineage>
        <taxon>Eukaryota</taxon>
        <taxon>Sar</taxon>
        <taxon>Rhizaria</taxon>
        <taxon>Retaria</taxon>
        <taxon>Foraminifera</taxon>
        <taxon>Monothalamids</taxon>
        <taxon>Reticulomyxidae</taxon>
        <taxon>Reticulomyxa</taxon>
    </lineage>
</organism>
<dbReference type="Proteomes" id="UP000023152">
    <property type="component" value="Unassembled WGS sequence"/>
</dbReference>
<proteinExistence type="inferred from homology"/>
<reference evidence="5 6" key="1">
    <citation type="journal article" date="2013" name="Curr. Biol.">
        <title>The Genome of the Foraminiferan Reticulomyxa filosa.</title>
        <authorList>
            <person name="Glockner G."/>
            <person name="Hulsmann N."/>
            <person name="Schleicher M."/>
            <person name="Noegel A.A."/>
            <person name="Eichinger L."/>
            <person name="Gallinger C."/>
            <person name="Pawlowski J."/>
            <person name="Sierra R."/>
            <person name="Euteneuer U."/>
            <person name="Pillet L."/>
            <person name="Moustafa A."/>
            <person name="Platzer M."/>
            <person name="Groth M."/>
            <person name="Szafranski K."/>
            <person name="Schliwa M."/>
        </authorList>
    </citation>
    <scope>NUCLEOTIDE SEQUENCE [LARGE SCALE GENOMIC DNA]</scope>
</reference>
<evidence type="ECO:0000313" key="6">
    <source>
        <dbReference type="Proteomes" id="UP000023152"/>
    </source>
</evidence>
<evidence type="ECO:0000256" key="1">
    <source>
        <dbReference type="ARBA" id="ARBA00005589"/>
    </source>
</evidence>